<organism evidence="1">
    <name type="scientific">Desulfobacca acetoxidans</name>
    <dbReference type="NCBI Taxonomy" id="60893"/>
    <lineage>
        <taxon>Bacteria</taxon>
        <taxon>Pseudomonadati</taxon>
        <taxon>Thermodesulfobacteriota</taxon>
        <taxon>Desulfobaccia</taxon>
        <taxon>Desulfobaccales</taxon>
        <taxon>Desulfobaccaceae</taxon>
        <taxon>Desulfobacca</taxon>
    </lineage>
</organism>
<reference evidence="1" key="1">
    <citation type="journal article" date="2020" name="mSystems">
        <title>Genome- and Community-Level Interaction Insights into Carbon Utilization and Element Cycling Functions of Hydrothermarchaeota in Hydrothermal Sediment.</title>
        <authorList>
            <person name="Zhou Z."/>
            <person name="Liu Y."/>
            <person name="Xu W."/>
            <person name="Pan J."/>
            <person name="Luo Z.H."/>
            <person name="Li M."/>
        </authorList>
    </citation>
    <scope>NUCLEOTIDE SEQUENCE [LARGE SCALE GENOMIC DNA]</scope>
    <source>
        <strain evidence="1">SpSt-897</strain>
    </source>
</reference>
<dbReference type="EMBL" id="DTMF01000295">
    <property type="protein sequence ID" value="HGF35106.1"/>
    <property type="molecule type" value="Genomic_DNA"/>
</dbReference>
<comment type="caution">
    <text evidence="1">The sequence shown here is derived from an EMBL/GenBank/DDBJ whole genome shotgun (WGS) entry which is preliminary data.</text>
</comment>
<dbReference type="Pfam" id="PF21840">
    <property type="entry name" value="DUF6899"/>
    <property type="match status" value="1"/>
</dbReference>
<evidence type="ECO:0000313" key="1">
    <source>
        <dbReference type="EMBL" id="HGF35106.1"/>
    </source>
</evidence>
<dbReference type="InterPro" id="IPR054194">
    <property type="entry name" value="DUF6899"/>
</dbReference>
<proteinExistence type="predicted"/>
<sequence length="110" mass="12275">MPYIAPKLRRELDPLIDALADRLAVQSKAAGSDGAFTGLLNYTCTRLALGVVKRRFGGLRYWLIAALTGVFHNMAAEFYRRVAVPYEERQMAQSGDVDLFKELVEGIDQP</sequence>
<accession>A0A7C3Z2H2</accession>
<gene>
    <name evidence="1" type="ORF">ENW96_12140</name>
</gene>
<protein>
    <submittedName>
        <fullName evidence="1">Uncharacterized protein</fullName>
    </submittedName>
</protein>
<dbReference type="AlphaFoldDB" id="A0A7C3Z2H2"/>
<name>A0A7C3Z2H2_9BACT</name>